<dbReference type="EMBL" id="CAJHUB010000760">
    <property type="protein sequence ID" value="CAD7685015.1"/>
    <property type="molecule type" value="Genomic_DNA"/>
</dbReference>
<evidence type="ECO:0000313" key="3">
    <source>
        <dbReference type="Proteomes" id="UP000645828"/>
    </source>
</evidence>
<dbReference type="Proteomes" id="UP000645828">
    <property type="component" value="Unassembled WGS sequence"/>
</dbReference>
<feature type="compositionally biased region" description="Pro residues" evidence="1">
    <location>
        <begin position="21"/>
        <end position="45"/>
    </location>
</feature>
<name>A0A811Z6W7_NYCPR</name>
<accession>A0A811Z6W7</accession>
<keyword evidence="3" id="KW-1185">Reference proteome</keyword>
<feature type="compositionally biased region" description="Basic and acidic residues" evidence="1">
    <location>
        <begin position="118"/>
        <end position="133"/>
    </location>
</feature>
<evidence type="ECO:0000313" key="2">
    <source>
        <dbReference type="EMBL" id="CAD7685015.1"/>
    </source>
</evidence>
<evidence type="ECO:0000256" key="1">
    <source>
        <dbReference type="SAM" id="MobiDB-lite"/>
    </source>
</evidence>
<gene>
    <name evidence="2" type="ORF">NYPRO_LOCUS17808</name>
</gene>
<reference evidence="2" key="1">
    <citation type="submission" date="2020-12" db="EMBL/GenBank/DDBJ databases">
        <authorList>
            <consortium name="Molecular Ecology Group"/>
        </authorList>
    </citation>
    <scope>NUCLEOTIDE SEQUENCE</scope>
    <source>
        <strain evidence="2">TBG_1078</strain>
    </source>
</reference>
<feature type="region of interest" description="Disordered" evidence="1">
    <location>
        <begin position="1"/>
        <end position="154"/>
    </location>
</feature>
<proteinExistence type="predicted"/>
<comment type="caution">
    <text evidence="2">The sequence shown here is derived from an EMBL/GenBank/DDBJ whole genome shotgun (WGS) entry which is preliminary data.</text>
</comment>
<sequence>MKGFLRFGPRSWGSDDSPQHPLTPPPPCVKLPSPPTPKQAPPPAAAPGALLGAGGGSSPFPLQACLAPHPTLPKSGGEGCDSRARDTESSNDSARGRGSRAPRVQPQGSWRVKKAQRNRRDSRLRTALHDTQKELPTPEAGDPQPTPLTPGSPLMLRRLLLKCTFV</sequence>
<dbReference type="AlphaFoldDB" id="A0A811Z6W7"/>
<protein>
    <submittedName>
        <fullName evidence="2">(raccoon dog) hypothetical protein</fullName>
    </submittedName>
</protein>
<organism evidence="2 3">
    <name type="scientific">Nyctereutes procyonoides</name>
    <name type="common">Raccoon dog</name>
    <name type="synonym">Canis procyonoides</name>
    <dbReference type="NCBI Taxonomy" id="34880"/>
    <lineage>
        <taxon>Eukaryota</taxon>
        <taxon>Metazoa</taxon>
        <taxon>Chordata</taxon>
        <taxon>Craniata</taxon>
        <taxon>Vertebrata</taxon>
        <taxon>Euteleostomi</taxon>
        <taxon>Mammalia</taxon>
        <taxon>Eutheria</taxon>
        <taxon>Laurasiatheria</taxon>
        <taxon>Carnivora</taxon>
        <taxon>Caniformia</taxon>
        <taxon>Canidae</taxon>
        <taxon>Nyctereutes</taxon>
    </lineage>
</organism>